<dbReference type="RefSeq" id="WP_147705029.1">
    <property type="nucleotide sequence ID" value="NZ_VDUY01000005.1"/>
</dbReference>
<protein>
    <submittedName>
        <fullName evidence="3">PaaI family thioesterase</fullName>
    </submittedName>
</protein>
<dbReference type="EMBL" id="VDUY01000005">
    <property type="protein sequence ID" value="TXL64780.1"/>
    <property type="molecule type" value="Genomic_DNA"/>
</dbReference>
<keyword evidence="1" id="KW-0378">Hydrolase</keyword>
<name>A0A5C8NUL1_9BURK</name>
<evidence type="ECO:0000313" key="3">
    <source>
        <dbReference type="EMBL" id="TXL64780.1"/>
    </source>
</evidence>
<dbReference type="AlphaFoldDB" id="A0A5C8NUL1"/>
<evidence type="ECO:0000259" key="2">
    <source>
        <dbReference type="Pfam" id="PF13622"/>
    </source>
</evidence>
<dbReference type="GO" id="GO:0047617">
    <property type="term" value="F:fatty acyl-CoA hydrolase activity"/>
    <property type="evidence" value="ECO:0007669"/>
    <property type="project" value="InterPro"/>
</dbReference>
<organism evidence="3 4">
    <name type="scientific">Zeimonas arvi</name>
    <dbReference type="NCBI Taxonomy" id="2498847"/>
    <lineage>
        <taxon>Bacteria</taxon>
        <taxon>Pseudomonadati</taxon>
        <taxon>Pseudomonadota</taxon>
        <taxon>Betaproteobacteria</taxon>
        <taxon>Burkholderiales</taxon>
        <taxon>Burkholderiaceae</taxon>
        <taxon>Zeimonas</taxon>
    </lineage>
</organism>
<dbReference type="CDD" id="cd03443">
    <property type="entry name" value="PaaI_thioesterase"/>
    <property type="match status" value="1"/>
</dbReference>
<sequence length="140" mass="14679">MGETNSVDVAQAQRWLAELFAPWVQALGLEVVRIAPGEAELLLPFSPQLCRVGGTVCGQSLMAAADTSMVLAIASGLGEFRPMTTVGQTTSFMRAVADADVRILARVLKPGCTLSFGEVQMSSAADGKLAAQVTTTYAML</sequence>
<proteinExistence type="predicted"/>
<dbReference type="InterPro" id="IPR039298">
    <property type="entry name" value="ACOT13"/>
</dbReference>
<keyword evidence="4" id="KW-1185">Reference proteome</keyword>
<reference evidence="3 4" key="1">
    <citation type="submission" date="2019-06" db="EMBL/GenBank/DDBJ databases">
        <title>Quisquiliibacterium sp. nov., isolated from a maize field.</title>
        <authorList>
            <person name="Lin S.-Y."/>
            <person name="Tsai C.-F."/>
            <person name="Young C.-C."/>
        </authorList>
    </citation>
    <scope>NUCLEOTIDE SEQUENCE [LARGE SCALE GENOMIC DNA]</scope>
    <source>
        <strain evidence="3 4">CC-CFT501</strain>
    </source>
</reference>
<gene>
    <name evidence="3" type="ORF">FHP08_13680</name>
</gene>
<accession>A0A5C8NUL1</accession>
<evidence type="ECO:0000256" key="1">
    <source>
        <dbReference type="ARBA" id="ARBA00022801"/>
    </source>
</evidence>
<comment type="caution">
    <text evidence="3">The sequence shown here is derived from an EMBL/GenBank/DDBJ whole genome shotgun (WGS) entry which is preliminary data.</text>
</comment>
<dbReference type="InterPro" id="IPR049449">
    <property type="entry name" value="TesB_ACOT8-like_N"/>
</dbReference>
<dbReference type="PANTHER" id="PTHR21660">
    <property type="entry name" value="THIOESTERASE SUPERFAMILY MEMBER-RELATED"/>
    <property type="match status" value="1"/>
</dbReference>
<dbReference type="OrthoDB" id="8588611at2"/>
<dbReference type="SUPFAM" id="SSF54637">
    <property type="entry name" value="Thioesterase/thiol ester dehydrase-isomerase"/>
    <property type="match status" value="1"/>
</dbReference>
<dbReference type="PANTHER" id="PTHR21660:SF1">
    <property type="entry name" value="ACYL-COENZYME A THIOESTERASE 13"/>
    <property type="match status" value="1"/>
</dbReference>
<dbReference type="Pfam" id="PF13622">
    <property type="entry name" value="4HBT_3"/>
    <property type="match status" value="1"/>
</dbReference>
<evidence type="ECO:0000313" key="4">
    <source>
        <dbReference type="Proteomes" id="UP000321548"/>
    </source>
</evidence>
<feature type="domain" description="Acyl-CoA thioesterase-like N-terminal HotDog" evidence="2">
    <location>
        <begin position="53"/>
        <end position="136"/>
    </location>
</feature>
<dbReference type="InterPro" id="IPR029069">
    <property type="entry name" value="HotDog_dom_sf"/>
</dbReference>
<dbReference type="Proteomes" id="UP000321548">
    <property type="component" value="Unassembled WGS sequence"/>
</dbReference>
<dbReference type="Gene3D" id="3.10.129.10">
    <property type="entry name" value="Hotdog Thioesterase"/>
    <property type="match status" value="1"/>
</dbReference>